<evidence type="ECO:0000313" key="5">
    <source>
        <dbReference type="Proteomes" id="UP000006702"/>
    </source>
</evidence>
<feature type="compositionally biased region" description="Polar residues" evidence="1">
    <location>
        <begin position="115"/>
        <end position="129"/>
    </location>
</feature>
<dbReference type="KEGG" id="nfi:NFIA_057820"/>
<dbReference type="STRING" id="331117.A1DNR1"/>
<feature type="signal peptide" evidence="2">
    <location>
        <begin position="1"/>
        <end position="22"/>
    </location>
</feature>
<evidence type="ECO:0000313" key="4">
    <source>
        <dbReference type="EMBL" id="EAW16432.1"/>
    </source>
</evidence>
<dbReference type="InterPro" id="IPR029476">
    <property type="entry name" value="DNase_NucA_NucB"/>
</dbReference>
<dbReference type="EMBL" id="DS027698">
    <property type="protein sequence ID" value="EAW16432.1"/>
    <property type="molecule type" value="Genomic_DNA"/>
</dbReference>
<feature type="region of interest" description="Disordered" evidence="1">
    <location>
        <begin position="92"/>
        <end position="134"/>
    </location>
</feature>
<dbReference type="GeneID" id="4584845"/>
<sequence length="289" mass="31942">MLFKYLVHQLSLLFLCLFPVFAAPVIEPTDETGLVARTGNTAPGGSKGNPKAATFDITGWEDIAEEDCYVMLCLKDGERTWQRNPTTGLRETHYASSGARAKPFRKDNVPKRHTGQINSQPGSSETNSAEEFPWESTVQGGSNALLLPATRAQQQRQAGAITAGFRRSDITLGEWFRITFSGNLGEICRALHQEPPDDSICKKPTVTVFGKKVNLNDWVWTMAKVGGSLAYYHAAGSSKGKIGKRMDSIEMRFLHSKEGNLNEGRAETLIMLHISLVYMYSFSSPYSNI</sequence>
<dbReference type="OMA" id="CWAILCK"/>
<keyword evidence="5" id="KW-1185">Reference proteome</keyword>
<keyword evidence="2" id="KW-0732">Signal</keyword>
<dbReference type="AlphaFoldDB" id="A1DNR1"/>
<proteinExistence type="predicted"/>
<protein>
    <recommendedName>
        <fullName evidence="3">Deoxyribonuclease NucA/NucB domain-containing protein</fullName>
    </recommendedName>
</protein>
<accession>A1DNR1</accession>
<dbReference type="Proteomes" id="UP000006702">
    <property type="component" value="Unassembled WGS sequence"/>
</dbReference>
<feature type="domain" description="Deoxyribonuclease NucA/NucB" evidence="3">
    <location>
        <begin position="91"/>
        <end position="179"/>
    </location>
</feature>
<dbReference type="HOGENOM" id="CLU_1062298_0_0_1"/>
<evidence type="ECO:0000259" key="3">
    <source>
        <dbReference type="Pfam" id="PF14040"/>
    </source>
</evidence>
<dbReference type="OrthoDB" id="2748312at2759"/>
<feature type="chain" id="PRO_5002634525" description="Deoxyribonuclease NucA/NucB domain-containing protein" evidence="2">
    <location>
        <begin position="23"/>
        <end position="289"/>
    </location>
</feature>
<organism evidence="4 5">
    <name type="scientific">Neosartorya fischeri (strain ATCC 1020 / DSM 3700 / CBS 544.65 / FGSC A1164 / JCM 1740 / NRRL 181 / WB 181)</name>
    <name type="common">Aspergillus fischerianus</name>
    <dbReference type="NCBI Taxonomy" id="331117"/>
    <lineage>
        <taxon>Eukaryota</taxon>
        <taxon>Fungi</taxon>
        <taxon>Dikarya</taxon>
        <taxon>Ascomycota</taxon>
        <taxon>Pezizomycotina</taxon>
        <taxon>Eurotiomycetes</taxon>
        <taxon>Eurotiomycetidae</taxon>
        <taxon>Eurotiales</taxon>
        <taxon>Aspergillaceae</taxon>
        <taxon>Aspergillus</taxon>
        <taxon>Aspergillus subgen. Fumigati</taxon>
    </lineage>
</organism>
<gene>
    <name evidence="4" type="ORF">NFIA_057820</name>
</gene>
<dbReference type="eggNOG" id="ENOG502S98M">
    <property type="taxonomic scope" value="Eukaryota"/>
</dbReference>
<evidence type="ECO:0000256" key="2">
    <source>
        <dbReference type="SAM" id="SignalP"/>
    </source>
</evidence>
<reference evidence="5" key="1">
    <citation type="journal article" date="2008" name="PLoS Genet.">
        <title>Genomic islands in the pathogenic filamentous fungus Aspergillus fumigatus.</title>
        <authorList>
            <person name="Fedorova N.D."/>
            <person name="Khaldi N."/>
            <person name="Joardar V.S."/>
            <person name="Maiti R."/>
            <person name="Amedeo P."/>
            <person name="Anderson M.J."/>
            <person name="Crabtree J."/>
            <person name="Silva J.C."/>
            <person name="Badger J.H."/>
            <person name="Albarraq A."/>
            <person name="Angiuoli S."/>
            <person name="Bussey H."/>
            <person name="Bowyer P."/>
            <person name="Cotty P.J."/>
            <person name="Dyer P.S."/>
            <person name="Egan A."/>
            <person name="Galens K."/>
            <person name="Fraser-Liggett C.M."/>
            <person name="Haas B.J."/>
            <person name="Inman J.M."/>
            <person name="Kent R."/>
            <person name="Lemieux S."/>
            <person name="Malavazi I."/>
            <person name="Orvis J."/>
            <person name="Roemer T."/>
            <person name="Ronning C.M."/>
            <person name="Sundaram J.P."/>
            <person name="Sutton G."/>
            <person name="Turner G."/>
            <person name="Venter J.C."/>
            <person name="White O.R."/>
            <person name="Whitty B.R."/>
            <person name="Youngman P."/>
            <person name="Wolfe K.H."/>
            <person name="Goldman G.H."/>
            <person name="Wortman J.R."/>
            <person name="Jiang B."/>
            <person name="Denning D.W."/>
            <person name="Nierman W.C."/>
        </authorList>
    </citation>
    <scope>NUCLEOTIDE SEQUENCE [LARGE SCALE GENOMIC DNA]</scope>
    <source>
        <strain evidence="5">ATCC 1020 / DSM 3700 / CBS 544.65 / FGSC A1164 / JCM 1740 / NRRL 181 / WB 181</strain>
    </source>
</reference>
<dbReference type="RefSeq" id="XP_001258329.1">
    <property type="nucleotide sequence ID" value="XM_001258328.1"/>
</dbReference>
<evidence type="ECO:0000256" key="1">
    <source>
        <dbReference type="SAM" id="MobiDB-lite"/>
    </source>
</evidence>
<dbReference type="VEuPathDB" id="FungiDB:NFIA_057820"/>
<name>A1DNR1_NEOFI</name>
<dbReference type="Pfam" id="PF14040">
    <property type="entry name" value="DNase_NucA_NucB"/>
    <property type="match status" value="1"/>
</dbReference>